<evidence type="ECO:0000313" key="1">
    <source>
        <dbReference type="EMBL" id="EEF14297.1"/>
    </source>
</evidence>
<proteinExistence type="predicted"/>
<dbReference type="AlphaFoldDB" id="B9D172"/>
<gene>
    <name evidence="1" type="ORF">CAMRE0001_3158</name>
</gene>
<sequence length="40" mass="5011">MRPTRQIDRRRPIIKFRSRDKRNFKFLPPKGENFIIIIKK</sequence>
<dbReference type="EMBL" id="ACFU01000008">
    <property type="protein sequence ID" value="EEF14297.1"/>
    <property type="molecule type" value="Genomic_DNA"/>
</dbReference>
<dbReference type="Proteomes" id="UP000003082">
    <property type="component" value="Unassembled WGS sequence"/>
</dbReference>
<comment type="caution">
    <text evidence="1">The sequence shown here is derived from an EMBL/GenBank/DDBJ whole genome shotgun (WGS) entry which is preliminary data.</text>
</comment>
<accession>B9D172</accession>
<reference evidence="1 2" key="1">
    <citation type="submission" date="2008-08" db="EMBL/GenBank/DDBJ databases">
        <authorList>
            <person name="Madupu R."/>
            <person name="Durkin A.S."/>
            <person name="Torralba M."/>
            <person name="Methe B."/>
            <person name="Sutton G.G."/>
            <person name="Strausberg R.L."/>
            <person name="Nelson K.E."/>
        </authorList>
    </citation>
    <scope>NUCLEOTIDE SEQUENCE [LARGE SCALE GENOMIC DNA]</scope>
    <source>
        <strain evidence="1 2">RM3267</strain>
    </source>
</reference>
<protein>
    <submittedName>
        <fullName evidence="1">Uncharacterized protein</fullName>
    </submittedName>
</protein>
<organism evidence="1 2">
    <name type="scientific">Campylobacter rectus RM3267</name>
    <dbReference type="NCBI Taxonomy" id="553218"/>
    <lineage>
        <taxon>Bacteria</taxon>
        <taxon>Pseudomonadati</taxon>
        <taxon>Campylobacterota</taxon>
        <taxon>Epsilonproteobacteria</taxon>
        <taxon>Campylobacterales</taxon>
        <taxon>Campylobacteraceae</taxon>
        <taxon>Campylobacter</taxon>
    </lineage>
</organism>
<dbReference type="STRING" id="553218.CAMRE0001_3158"/>
<evidence type="ECO:0000313" key="2">
    <source>
        <dbReference type="Proteomes" id="UP000003082"/>
    </source>
</evidence>
<keyword evidence="2" id="KW-1185">Reference proteome</keyword>
<name>B9D172_CAMRE</name>